<dbReference type="OrthoDB" id="9790002at2"/>
<proteinExistence type="inferred from homology"/>
<dbReference type="InterPro" id="IPR020930">
    <property type="entry name" value="Ribosomal_uL5_bac-type"/>
</dbReference>
<keyword evidence="10" id="KW-1185">Reference proteome</keyword>
<comment type="function">
    <text evidence="5">This is one of the proteins that binds to the 5S RNA in the ribosome where it forms part of the central protuberance.</text>
</comment>
<dbReference type="GO" id="GO:0006412">
    <property type="term" value="P:translation"/>
    <property type="evidence" value="ECO:0007669"/>
    <property type="project" value="UniProtKB-UniRule"/>
</dbReference>
<feature type="region of interest" description="Disordered" evidence="6">
    <location>
        <begin position="1"/>
        <end position="20"/>
    </location>
</feature>
<dbReference type="GO" id="GO:0003735">
    <property type="term" value="F:structural constituent of ribosome"/>
    <property type="evidence" value="ECO:0007669"/>
    <property type="project" value="InterPro"/>
</dbReference>
<dbReference type="GO" id="GO:0008097">
    <property type="term" value="F:5S rRNA binding"/>
    <property type="evidence" value="ECO:0007669"/>
    <property type="project" value="InterPro"/>
</dbReference>
<evidence type="ECO:0000256" key="3">
    <source>
        <dbReference type="ARBA" id="ARBA00022980"/>
    </source>
</evidence>
<feature type="domain" description="Large ribosomal subunit protein bL25 L25" evidence="7">
    <location>
        <begin position="3"/>
        <end position="89"/>
    </location>
</feature>
<protein>
    <recommendedName>
        <fullName evidence="5">Large ribosomal subunit protein bL25</fullName>
    </recommendedName>
    <alternativeName>
        <fullName evidence="5">General stress protein CTC</fullName>
    </alternativeName>
</protein>
<reference evidence="10" key="1">
    <citation type="submission" date="2016-10" db="EMBL/GenBank/DDBJ databases">
        <authorList>
            <person name="Varghese N."/>
            <person name="Submissions S."/>
        </authorList>
    </citation>
    <scope>NUCLEOTIDE SEQUENCE [LARGE SCALE GENOMIC DNA]</scope>
    <source>
        <strain evidence="10">DSM 5463</strain>
    </source>
</reference>
<evidence type="ECO:0000313" key="9">
    <source>
        <dbReference type="EMBL" id="SEF56316.1"/>
    </source>
</evidence>
<keyword evidence="3 5" id="KW-0689">Ribosomal protein</keyword>
<organism evidence="9 10">
    <name type="scientific">Caloramator fervidus</name>
    <dbReference type="NCBI Taxonomy" id="29344"/>
    <lineage>
        <taxon>Bacteria</taxon>
        <taxon>Bacillati</taxon>
        <taxon>Bacillota</taxon>
        <taxon>Clostridia</taxon>
        <taxon>Eubacteriales</taxon>
        <taxon>Clostridiaceae</taxon>
        <taxon>Caloramator</taxon>
    </lineage>
</organism>
<dbReference type="InterPro" id="IPR020057">
    <property type="entry name" value="Ribosomal_bL25_b-dom"/>
</dbReference>
<dbReference type="InterPro" id="IPR029751">
    <property type="entry name" value="Ribosomal_L25_dom"/>
</dbReference>
<dbReference type="InterPro" id="IPR011035">
    <property type="entry name" value="Ribosomal_bL25/Gln-tRNA_synth"/>
</dbReference>
<dbReference type="Proteomes" id="UP000242850">
    <property type="component" value="Unassembled WGS sequence"/>
</dbReference>
<dbReference type="GO" id="GO:0022625">
    <property type="term" value="C:cytosolic large ribosomal subunit"/>
    <property type="evidence" value="ECO:0007669"/>
    <property type="project" value="TreeGrafter"/>
</dbReference>
<dbReference type="InterPro" id="IPR020056">
    <property type="entry name" value="Rbsml_bL25/Gln-tRNA_synth_N"/>
</dbReference>
<dbReference type="Pfam" id="PF14693">
    <property type="entry name" value="Ribosomal_TL5_C"/>
    <property type="match status" value="1"/>
</dbReference>
<dbReference type="Gene3D" id="2.40.240.10">
    <property type="entry name" value="Ribosomal Protein L25, Chain P"/>
    <property type="match status" value="1"/>
</dbReference>
<keyword evidence="2 5" id="KW-0694">RNA-binding</keyword>
<keyword evidence="1 5" id="KW-0699">rRNA-binding</keyword>
<dbReference type="EMBL" id="FNUK01000004">
    <property type="protein sequence ID" value="SEF56316.1"/>
    <property type="molecule type" value="Genomic_DNA"/>
</dbReference>
<gene>
    <name evidence="5" type="primary">rplY</name>
    <name evidence="5" type="synonym">ctc</name>
    <name evidence="9" type="ORF">SAMN05660865_00519</name>
</gene>
<dbReference type="SUPFAM" id="SSF50715">
    <property type="entry name" value="Ribosomal protein L25-like"/>
    <property type="match status" value="1"/>
</dbReference>
<dbReference type="Pfam" id="PF01386">
    <property type="entry name" value="Ribosomal_L25p"/>
    <property type="match status" value="1"/>
</dbReference>
<dbReference type="RefSeq" id="WP_103895526.1">
    <property type="nucleotide sequence ID" value="NZ_FNUK01000004.1"/>
</dbReference>
<dbReference type="CDD" id="cd00495">
    <property type="entry name" value="Ribosomal_L25_TL5_CTC"/>
    <property type="match status" value="1"/>
</dbReference>
<dbReference type="NCBIfam" id="TIGR00731">
    <property type="entry name" value="bL25_bact_ctc"/>
    <property type="match status" value="1"/>
</dbReference>
<dbReference type="InterPro" id="IPR001021">
    <property type="entry name" value="Ribosomal_bL25_long"/>
</dbReference>
<evidence type="ECO:0000256" key="4">
    <source>
        <dbReference type="ARBA" id="ARBA00023274"/>
    </source>
</evidence>
<evidence type="ECO:0000256" key="6">
    <source>
        <dbReference type="SAM" id="MobiDB-lite"/>
    </source>
</evidence>
<keyword evidence="4 5" id="KW-0687">Ribonucleoprotein</keyword>
<evidence type="ECO:0000259" key="8">
    <source>
        <dbReference type="Pfam" id="PF14693"/>
    </source>
</evidence>
<accession>A0A1H5T0M1</accession>
<feature type="compositionally biased region" description="Basic and acidic residues" evidence="6">
    <location>
        <begin position="1"/>
        <end position="18"/>
    </location>
</feature>
<comment type="subunit">
    <text evidence="5">Part of the 50S ribosomal subunit; part of the 5S rRNA/L5/L18/L25 subcomplex. Contacts the 5S rRNA. Binds to the 5S rRNA independently of L5 and L18.</text>
</comment>
<evidence type="ECO:0000259" key="7">
    <source>
        <dbReference type="Pfam" id="PF01386"/>
    </source>
</evidence>
<dbReference type="PANTHER" id="PTHR33284:SF1">
    <property type="entry name" value="RIBOSOMAL PROTEIN L25_GLN-TRNA SYNTHETASE, ANTI-CODON-BINDING DOMAIN-CONTAINING PROTEIN"/>
    <property type="match status" value="1"/>
</dbReference>
<evidence type="ECO:0000256" key="2">
    <source>
        <dbReference type="ARBA" id="ARBA00022884"/>
    </source>
</evidence>
<comment type="similarity">
    <text evidence="5">Belongs to the bacterial ribosomal protein bL25 family. CTC subfamily.</text>
</comment>
<dbReference type="Gene3D" id="2.170.120.20">
    <property type="entry name" value="Ribosomal protein L25, beta domain"/>
    <property type="match status" value="1"/>
</dbReference>
<name>A0A1H5T0M1_9CLOT</name>
<feature type="domain" description="Large ribosomal subunit protein bL25 beta" evidence="8">
    <location>
        <begin position="97"/>
        <end position="178"/>
    </location>
</feature>
<evidence type="ECO:0000313" key="10">
    <source>
        <dbReference type="Proteomes" id="UP000242850"/>
    </source>
</evidence>
<dbReference type="InterPro" id="IPR037121">
    <property type="entry name" value="Ribosomal_bL25_C"/>
</dbReference>
<dbReference type="HAMAP" id="MF_01334">
    <property type="entry name" value="Ribosomal_bL25_CTC"/>
    <property type="match status" value="1"/>
</dbReference>
<evidence type="ECO:0000256" key="5">
    <source>
        <dbReference type="HAMAP-Rule" id="MF_01334"/>
    </source>
</evidence>
<sequence>MILHGELRNHNTKGDNNKLRRNGKIPGNIYGKNLKNMLVEFAELEVFNVLRKNGEHGILDVDVDGKTYKAIIKEVQKDPLTKKIIHLDLYKVDDKEKIHAKVPVVIKGEEYLKGMNAVVQKIQDEVEVECSADKVPKFIVADITKINKDKITVSDLEIAEEISVIAPPNALIATIVKANQIVEEDKEEA</sequence>
<evidence type="ECO:0000256" key="1">
    <source>
        <dbReference type="ARBA" id="ARBA00022730"/>
    </source>
</evidence>
<dbReference type="PANTHER" id="PTHR33284">
    <property type="entry name" value="RIBOSOMAL PROTEIN L25/GLN-TRNA SYNTHETASE, ANTI-CODON-BINDING DOMAIN-CONTAINING PROTEIN"/>
    <property type="match status" value="1"/>
</dbReference>
<dbReference type="AlphaFoldDB" id="A0A1H5T0M1"/>